<reference evidence="1" key="1">
    <citation type="submission" date="2018-06" db="EMBL/GenBank/DDBJ databases">
        <authorList>
            <person name="Zhirakovskaya E."/>
        </authorList>
    </citation>
    <scope>NUCLEOTIDE SEQUENCE</scope>
</reference>
<sequence>MRLLSDYAIKDLKLVYQLLHNRLPDDPMLMDSDLLQDLQTYLQQQATNDGIDVSLHAQWASWLNGGVQLTGL</sequence>
<gene>
    <name evidence="1" type="ORF">MNBD_GAMMA21-2994</name>
</gene>
<evidence type="ECO:0000313" key="1">
    <source>
        <dbReference type="EMBL" id="VAW94642.1"/>
    </source>
</evidence>
<name>A0A3B1A4I3_9ZZZZ</name>
<dbReference type="AlphaFoldDB" id="A0A3B1A4I3"/>
<protein>
    <submittedName>
        <fullName evidence="1">Uncharacterized protein</fullName>
    </submittedName>
</protein>
<accession>A0A3B1A4I3</accession>
<organism evidence="1">
    <name type="scientific">hydrothermal vent metagenome</name>
    <dbReference type="NCBI Taxonomy" id="652676"/>
    <lineage>
        <taxon>unclassified sequences</taxon>
        <taxon>metagenomes</taxon>
        <taxon>ecological metagenomes</taxon>
    </lineage>
</organism>
<proteinExistence type="predicted"/>
<dbReference type="EMBL" id="UOFR01000029">
    <property type="protein sequence ID" value="VAW94642.1"/>
    <property type="molecule type" value="Genomic_DNA"/>
</dbReference>